<organism evidence="2 3">
    <name type="scientific">Ophiocordyceps unilateralis</name>
    <name type="common">Zombie-ant fungus</name>
    <name type="synonym">Torrubia unilateralis</name>
    <dbReference type="NCBI Taxonomy" id="268505"/>
    <lineage>
        <taxon>Eukaryota</taxon>
        <taxon>Fungi</taxon>
        <taxon>Dikarya</taxon>
        <taxon>Ascomycota</taxon>
        <taxon>Pezizomycotina</taxon>
        <taxon>Sordariomycetes</taxon>
        <taxon>Hypocreomycetidae</taxon>
        <taxon>Hypocreales</taxon>
        <taxon>Ophiocordycipitaceae</taxon>
        <taxon>Ophiocordyceps</taxon>
    </lineage>
</organism>
<name>A0A2A9PEU5_OPHUN</name>
<feature type="region of interest" description="Disordered" evidence="1">
    <location>
        <begin position="1"/>
        <end position="27"/>
    </location>
</feature>
<dbReference type="AlphaFoldDB" id="A0A2A9PEU5"/>
<keyword evidence="3" id="KW-1185">Reference proteome</keyword>
<dbReference type="OrthoDB" id="2290255at2759"/>
<evidence type="ECO:0000313" key="2">
    <source>
        <dbReference type="EMBL" id="PFH59919.1"/>
    </source>
</evidence>
<sequence length="87" mass="9283">MQAFKRFKDGQQGGGDGAKDSQSSMVSMALSEASKLFDDKSARGKVPAGADKQSVLQKAGEMAMKLYFKNQAQKQGGVMGIASQFMK</sequence>
<dbReference type="Proteomes" id="UP000037136">
    <property type="component" value="Unassembled WGS sequence"/>
</dbReference>
<dbReference type="PANTHER" id="PTHR39477:SF1">
    <property type="entry name" value="BETA-FLANKING PROTEIN"/>
    <property type="match status" value="1"/>
</dbReference>
<dbReference type="PANTHER" id="PTHR39477">
    <property type="entry name" value="CHROMOSOME 8, WHOLE GENOME SHOTGUN SEQUENCE"/>
    <property type="match status" value="1"/>
</dbReference>
<protein>
    <recommendedName>
        <fullName evidence="4">Beta-flanking protein</fullName>
    </recommendedName>
</protein>
<accession>A0A2A9PEU5</accession>
<evidence type="ECO:0008006" key="4">
    <source>
        <dbReference type="Google" id="ProtNLM"/>
    </source>
</evidence>
<proteinExistence type="predicted"/>
<gene>
    <name evidence="2" type="ORF">XA68_11688</name>
</gene>
<reference evidence="2 3" key="1">
    <citation type="journal article" date="2015" name="BMC Genomics">
        <title>Gene expression during zombie ant biting behavior reflects the complexity underlying fungal parasitic behavioral manipulation.</title>
        <authorList>
            <person name="de Bekker C."/>
            <person name="Ohm R.A."/>
            <person name="Loreto R.G."/>
            <person name="Sebastian A."/>
            <person name="Albert I."/>
            <person name="Merrow M."/>
            <person name="Brachmann A."/>
            <person name="Hughes D.P."/>
        </authorList>
    </citation>
    <scope>NUCLEOTIDE SEQUENCE [LARGE SCALE GENOMIC DNA]</scope>
    <source>
        <strain evidence="2 3">SC16a</strain>
    </source>
</reference>
<dbReference type="STRING" id="268505.A0A2A9PEU5"/>
<evidence type="ECO:0000313" key="3">
    <source>
        <dbReference type="Proteomes" id="UP000037136"/>
    </source>
</evidence>
<evidence type="ECO:0000256" key="1">
    <source>
        <dbReference type="SAM" id="MobiDB-lite"/>
    </source>
</evidence>
<reference evidence="2 3" key="2">
    <citation type="journal article" date="2017" name="Sci. Rep.">
        <title>Ant-infecting Ophiocordyceps genomes reveal a high diversity of potential behavioral manipulation genes and a possible major role for enterotoxins.</title>
        <authorList>
            <person name="de Bekker C."/>
            <person name="Ohm R.A."/>
            <person name="Evans H.C."/>
            <person name="Brachmann A."/>
            <person name="Hughes D.P."/>
        </authorList>
    </citation>
    <scope>NUCLEOTIDE SEQUENCE [LARGE SCALE GENOMIC DNA]</scope>
    <source>
        <strain evidence="2 3">SC16a</strain>
    </source>
</reference>
<comment type="caution">
    <text evidence="2">The sequence shown here is derived from an EMBL/GenBank/DDBJ whole genome shotgun (WGS) entry which is preliminary data.</text>
</comment>
<dbReference type="EMBL" id="LAZP02000163">
    <property type="protein sequence ID" value="PFH59919.1"/>
    <property type="molecule type" value="Genomic_DNA"/>
</dbReference>